<accession>A0AAQ0B5B7</accession>
<dbReference type="Pfam" id="PF00583">
    <property type="entry name" value="Acetyltransf_1"/>
    <property type="match status" value="1"/>
</dbReference>
<dbReference type="EMBL" id="CP043895">
    <property type="protein sequence ID" value="QOI53002.1"/>
    <property type="molecule type" value="Genomic_DNA"/>
</dbReference>
<dbReference type="RefSeq" id="WP_061243920.1">
    <property type="nucleotide sequence ID" value="NZ_CP043895.1"/>
</dbReference>
<dbReference type="InterPro" id="IPR051556">
    <property type="entry name" value="N-term/lysine_N-AcTrnsfr"/>
</dbReference>
<proteinExistence type="predicted"/>
<geneLocation type="plasmid" evidence="4 5">
    <name>p1</name>
</geneLocation>
<evidence type="ECO:0000313" key="4">
    <source>
        <dbReference type="EMBL" id="QOI53002.1"/>
    </source>
</evidence>
<feature type="domain" description="N-acetyltransferase" evidence="3">
    <location>
        <begin position="3"/>
        <end position="150"/>
    </location>
</feature>
<sequence>MKLTVEKITHKNLDPLVSLFGEYRKFYKKTPQLEDEKRFIGERYKKQDSYICVAITENSQVIGFAQCYFIFSSLSMCNVLVLNDLYVNPDYRNMKVGKKIINHVIDYCRKNNFKGIALETAESNLVARKIYENLGFTKDDSYLHYYLAIS</sequence>
<gene>
    <name evidence="4" type="ORF">Lepto1489_21740</name>
</gene>
<dbReference type="InterPro" id="IPR016181">
    <property type="entry name" value="Acyl_CoA_acyltransferase"/>
</dbReference>
<dbReference type="AlphaFoldDB" id="A0AAQ0B5B7"/>
<keyword evidence="4" id="KW-0614">Plasmid</keyword>
<dbReference type="PANTHER" id="PTHR42919">
    <property type="entry name" value="N-ALPHA-ACETYLTRANSFERASE"/>
    <property type="match status" value="1"/>
</dbReference>
<dbReference type="Gene3D" id="3.40.630.30">
    <property type="match status" value="1"/>
</dbReference>
<dbReference type="GO" id="GO:0016747">
    <property type="term" value="F:acyltransferase activity, transferring groups other than amino-acyl groups"/>
    <property type="evidence" value="ECO:0007669"/>
    <property type="project" value="InterPro"/>
</dbReference>
<protein>
    <submittedName>
        <fullName evidence="4">GNAT family N-acetyltransferase</fullName>
    </submittedName>
</protein>
<organism evidence="4 5">
    <name type="scientific">Leptospira interrogans serovar Bataviae</name>
    <dbReference type="NCBI Taxonomy" id="312175"/>
    <lineage>
        <taxon>Bacteria</taxon>
        <taxon>Pseudomonadati</taxon>
        <taxon>Spirochaetota</taxon>
        <taxon>Spirochaetia</taxon>
        <taxon>Leptospirales</taxon>
        <taxon>Leptospiraceae</taxon>
        <taxon>Leptospira</taxon>
    </lineage>
</organism>
<dbReference type="InterPro" id="IPR000182">
    <property type="entry name" value="GNAT_dom"/>
</dbReference>
<keyword evidence="2" id="KW-0012">Acyltransferase</keyword>
<name>A0AAQ0B5B7_LEPIR</name>
<evidence type="ECO:0000259" key="3">
    <source>
        <dbReference type="PROSITE" id="PS51186"/>
    </source>
</evidence>
<dbReference type="CDD" id="cd04301">
    <property type="entry name" value="NAT_SF"/>
    <property type="match status" value="1"/>
</dbReference>
<dbReference type="PANTHER" id="PTHR42919:SF8">
    <property type="entry name" value="N-ALPHA-ACETYLTRANSFERASE 50"/>
    <property type="match status" value="1"/>
</dbReference>
<dbReference type="Proteomes" id="UP000663255">
    <property type="component" value="Plasmid p1"/>
</dbReference>
<evidence type="ECO:0000256" key="1">
    <source>
        <dbReference type="ARBA" id="ARBA00022679"/>
    </source>
</evidence>
<dbReference type="SUPFAM" id="SSF55729">
    <property type="entry name" value="Acyl-CoA N-acyltransferases (Nat)"/>
    <property type="match status" value="1"/>
</dbReference>
<evidence type="ECO:0000256" key="2">
    <source>
        <dbReference type="ARBA" id="ARBA00023315"/>
    </source>
</evidence>
<keyword evidence="1" id="KW-0808">Transferase</keyword>
<reference evidence="4" key="1">
    <citation type="submission" date="2019-09" db="EMBL/GenBank/DDBJ databases">
        <title>Comparative Genomics of Leptospira interrogans Reveals Genome Plasticity - A Common Adaptive Strategy for Survival in Various Hosts.</title>
        <authorList>
            <person name="Ramli S.R."/>
            <person name="Bunk B."/>
            <person name="Goris M."/>
            <person name="Bhuju S."/>
            <person name="Jarek M."/>
            <person name="Sproer C."/>
            <person name="Mustakim S."/>
            <person name="Strommenger B."/>
            <person name="Pessler F."/>
        </authorList>
    </citation>
    <scope>NUCLEOTIDE SEQUENCE</scope>
    <source>
        <strain evidence="4">1489</strain>
        <plasmid evidence="4">p1</plasmid>
    </source>
</reference>
<evidence type="ECO:0000313" key="5">
    <source>
        <dbReference type="Proteomes" id="UP000663255"/>
    </source>
</evidence>
<dbReference type="PROSITE" id="PS51186">
    <property type="entry name" value="GNAT"/>
    <property type="match status" value="1"/>
</dbReference>